<dbReference type="Gene3D" id="2.70.98.10">
    <property type="match status" value="1"/>
</dbReference>
<dbReference type="PANTHER" id="PTHR11122:SF15">
    <property type="entry name" value="PROTEIN NDH-DEPENDENT CYCLIC ELECTRON FLOW 5"/>
    <property type="match status" value="1"/>
</dbReference>
<dbReference type="PANTHER" id="PTHR11122">
    <property type="entry name" value="APOSPORY-ASSOCIATED PROTEIN C-RELATED"/>
    <property type="match status" value="1"/>
</dbReference>
<feature type="region of interest" description="Disordered" evidence="1">
    <location>
        <begin position="1"/>
        <end position="20"/>
    </location>
</feature>
<dbReference type="GO" id="GO:0030246">
    <property type="term" value="F:carbohydrate binding"/>
    <property type="evidence" value="ECO:0007669"/>
    <property type="project" value="InterPro"/>
</dbReference>
<feature type="compositionally biased region" description="Basic and acidic residues" evidence="1">
    <location>
        <begin position="9"/>
        <end position="20"/>
    </location>
</feature>
<organism evidence="2">
    <name type="scientific">Zea mays</name>
    <name type="common">Maize</name>
    <dbReference type="NCBI Taxonomy" id="4577"/>
    <lineage>
        <taxon>Eukaryota</taxon>
        <taxon>Viridiplantae</taxon>
        <taxon>Streptophyta</taxon>
        <taxon>Embryophyta</taxon>
        <taxon>Tracheophyta</taxon>
        <taxon>Spermatophyta</taxon>
        <taxon>Magnoliopsida</taxon>
        <taxon>Liliopsida</taxon>
        <taxon>Poales</taxon>
        <taxon>Poaceae</taxon>
        <taxon>PACMAD clade</taxon>
        <taxon>Panicoideae</taxon>
        <taxon>Andropogonodae</taxon>
        <taxon>Andropogoneae</taxon>
        <taxon>Tripsacinae</taxon>
        <taxon>Zea</taxon>
    </lineage>
</organism>
<reference evidence="2" key="1">
    <citation type="journal article" date="2018" name="Nat. Genet.">
        <title>Extensive intraspecific gene order and gene structural variations between Mo17 and other maize genomes.</title>
        <authorList>
            <person name="Sun S."/>
            <person name="Zhou Y."/>
            <person name="Chen J."/>
            <person name="Shi J."/>
            <person name="Zhao H."/>
            <person name="Zhao H."/>
            <person name="Song W."/>
            <person name="Zhang M."/>
            <person name="Cui Y."/>
            <person name="Dong X."/>
            <person name="Liu H."/>
            <person name="Ma X."/>
            <person name="Jiao Y."/>
            <person name="Wang B."/>
            <person name="Wei X."/>
            <person name="Stein J.C."/>
            <person name="Glaubitz J.C."/>
            <person name="Lu F."/>
            <person name="Yu G."/>
            <person name="Liang C."/>
            <person name="Fengler K."/>
            <person name="Li B."/>
            <person name="Rafalski A."/>
            <person name="Schnable P.S."/>
            <person name="Ware D.H."/>
            <person name="Buckler E.S."/>
            <person name="Lai J."/>
        </authorList>
    </citation>
    <scope>NUCLEOTIDE SEQUENCE [LARGE SCALE GENOMIC DNA]</scope>
    <source>
        <tissue evidence="2">Seedling</tissue>
    </source>
</reference>
<dbReference type="Proteomes" id="UP000251960">
    <property type="component" value="Chromosome 1"/>
</dbReference>
<proteinExistence type="predicted"/>
<dbReference type="ExpressionAtlas" id="A0A317Y553">
    <property type="expression patterns" value="baseline and differential"/>
</dbReference>
<evidence type="ECO:0000313" key="2">
    <source>
        <dbReference type="EMBL" id="PWZ53503.1"/>
    </source>
</evidence>
<dbReference type="InterPro" id="IPR014718">
    <property type="entry name" value="GH-type_carb-bd"/>
</dbReference>
<name>A0A317Y553_MAIZE</name>
<sequence length="455" mass="47739">MTSGGLRSSGDEHWHSNEYRRGASGDQAIIDVGMSSEGFRNWHAMAGFCTPAATAAAHAALTPLTSSRKHIAMCLSPRPSGGGGIGGGQRARLASTGAAPQVRALAPATAAEEAAGPSPAPLNVEYLAAEFAGHGVSFEPVGVSCAVKMSLRNGSVAHVLLPSGLVTSYKPAMWHGTVTEVLHTNVAEVPGGRAVIRGGMFVDLRCDGCDGVWLPSASGAWSLRDVRGSPATSIEVELASAAPGNAAAARCVVTLHPEALATELTVTNNASAASSPPMALTCSVPSHLRVSTPDATYALGLQGSDYRSVEPALSEFSIIPPGYGAARQAAAGTTARNQWANKGLDMILSGGQQDRGAADEPDGEEDDDYKHMTDAMCRVYSNAPREFTIIDRGRRNSVCLHRKGFEELYVFSPGSQYQWYGKYAYVVVGPAMLEPVMLKPGDTWRGAQYLRNPNL</sequence>
<dbReference type="GO" id="GO:0005975">
    <property type="term" value="P:carbohydrate metabolic process"/>
    <property type="evidence" value="ECO:0007669"/>
    <property type="project" value="InterPro"/>
</dbReference>
<dbReference type="InterPro" id="IPR011013">
    <property type="entry name" value="Gal_mutarotase_sf_dom"/>
</dbReference>
<evidence type="ECO:0000256" key="1">
    <source>
        <dbReference type="SAM" id="MobiDB-lite"/>
    </source>
</evidence>
<comment type="caution">
    <text evidence="2">The sequence shown here is derived from an EMBL/GenBank/DDBJ whole genome shotgun (WGS) entry which is preliminary data.</text>
</comment>
<gene>
    <name evidence="2" type="primary">NDF5</name>
    <name evidence="2" type="ORF">Zm00014a_022469</name>
</gene>
<accession>A0A317Y553</accession>
<dbReference type="AlphaFoldDB" id="A0A317Y553"/>
<dbReference type="SUPFAM" id="SSF74650">
    <property type="entry name" value="Galactose mutarotase-like"/>
    <property type="match status" value="1"/>
</dbReference>
<dbReference type="GO" id="GO:0003824">
    <property type="term" value="F:catalytic activity"/>
    <property type="evidence" value="ECO:0007669"/>
    <property type="project" value="InterPro"/>
</dbReference>
<dbReference type="EMBL" id="NCVQ01000001">
    <property type="protein sequence ID" value="PWZ53503.1"/>
    <property type="molecule type" value="Genomic_DNA"/>
</dbReference>
<protein>
    <submittedName>
        <fullName evidence="2">Protein NDH-DEPENDENT CYCLIC ELECTRON FLOW 5</fullName>
    </submittedName>
</protein>